<keyword evidence="3" id="KW-1185">Reference proteome</keyword>
<name>A0A7W5ZQI4_9BACT</name>
<keyword evidence="1" id="KW-0732">Signal</keyword>
<comment type="caution">
    <text evidence="2">The sequence shown here is derived from an EMBL/GenBank/DDBJ whole genome shotgun (WGS) entry which is preliminary data.</text>
</comment>
<evidence type="ECO:0000313" key="3">
    <source>
        <dbReference type="Proteomes" id="UP000541352"/>
    </source>
</evidence>
<dbReference type="Proteomes" id="UP000541352">
    <property type="component" value="Unassembled WGS sequence"/>
</dbReference>
<proteinExistence type="predicted"/>
<reference evidence="2 3" key="1">
    <citation type="submission" date="2020-08" db="EMBL/GenBank/DDBJ databases">
        <title>Genomic Encyclopedia of Type Strains, Phase IV (KMG-IV): sequencing the most valuable type-strain genomes for metagenomic binning, comparative biology and taxonomic classification.</title>
        <authorList>
            <person name="Goeker M."/>
        </authorList>
    </citation>
    <scope>NUCLEOTIDE SEQUENCE [LARGE SCALE GENOMIC DNA]</scope>
    <source>
        <strain evidence="2 3">DSM 17976</strain>
    </source>
</reference>
<accession>A0A7W5ZQI4</accession>
<gene>
    <name evidence="2" type="ORF">FHS57_004946</name>
</gene>
<dbReference type="EMBL" id="JACIBY010000013">
    <property type="protein sequence ID" value="MBB3840925.1"/>
    <property type="molecule type" value="Genomic_DNA"/>
</dbReference>
<protein>
    <submittedName>
        <fullName evidence="2">Uncharacterized protein</fullName>
    </submittedName>
</protein>
<evidence type="ECO:0000256" key="1">
    <source>
        <dbReference type="SAM" id="SignalP"/>
    </source>
</evidence>
<organism evidence="2 3">
    <name type="scientific">Runella defluvii</name>
    <dbReference type="NCBI Taxonomy" id="370973"/>
    <lineage>
        <taxon>Bacteria</taxon>
        <taxon>Pseudomonadati</taxon>
        <taxon>Bacteroidota</taxon>
        <taxon>Cytophagia</taxon>
        <taxon>Cytophagales</taxon>
        <taxon>Spirosomataceae</taxon>
        <taxon>Runella</taxon>
    </lineage>
</organism>
<feature type="signal peptide" evidence="1">
    <location>
        <begin position="1"/>
        <end position="22"/>
    </location>
</feature>
<sequence length="600" mass="63222">MHRIIVSCLLVICAGIGLSSYAQQTAPSPVGLQRDTTYRADTAAVVITAAVRIYDLSHVSVCPGSTIFVPFDFDGKFEEKNRFLVQISDVSGRFSTISDSLRHGPARIVLPQNRAGLVAVRVISTHPSVVSTPTRLMVLPLPQAKIETNDGGSIAKIGPGQAATYRVSLTGAAPWSFTISDGTVVTNTLVNPYVTQVSPKETSSYKVTSILNACGSGTSSGELVVQVSQDTLPVIALKAVPKAGFRICTGTPFQINFNATGKYNIGNGFVVQLSDTTGQNFTNISELATESPIMAKTPFSLKAGNYKLRVVSTFPTISSDTVDVNVSAPATATLRRDSLEIPEGGSTNLTVNFGGGGPWFVLLSDGTYQNDIRVTPYTLKVSPNDPTTYKITSAGGYCGVGTFSGTAVVKVKIPPATISTGNLSDKIICSGTEITVPFTTTGRFENANKFIVQIADTSGKWVNLPTVGGLSALRAKISPPFLKDTLTTHQLRVIGTFPFTEGVPTNINVMMQNAASTAVTGGGVIRPGGAARIRVAFKNGLPPWSFVLSDGTTVNGTFINPYQITVNPRTTTEYKVVSLNNTCGTGVINGPSATVTVDTN</sequence>
<feature type="chain" id="PRO_5031240175" evidence="1">
    <location>
        <begin position="23"/>
        <end position="600"/>
    </location>
</feature>
<evidence type="ECO:0000313" key="2">
    <source>
        <dbReference type="EMBL" id="MBB3840925.1"/>
    </source>
</evidence>
<dbReference type="AlphaFoldDB" id="A0A7W5ZQI4"/>
<dbReference type="RefSeq" id="WP_183978229.1">
    <property type="nucleotide sequence ID" value="NZ_JACIBY010000013.1"/>
</dbReference>